<dbReference type="AlphaFoldDB" id="A0A1X7THQ4"/>
<reference evidence="1" key="1">
    <citation type="submission" date="2017-05" db="UniProtKB">
        <authorList>
            <consortium name="EnsemblMetazoa"/>
        </authorList>
    </citation>
    <scope>IDENTIFICATION</scope>
</reference>
<protein>
    <submittedName>
        <fullName evidence="1">Uncharacterized protein</fullName>
    </submittedName>
</protein>
<organism evidence="1">
    <name type="scientific">Amphimedon queenslandica</name>
    <name type="common">Sponge</name>
    <dbReference type="NCBI Taxonomy" id="400682"/>
    <lineage>
        <taxon>Eukaryota</taxon>
        <taxon>Metazoa</taxon>
        <taxon>Porifera</taxon>
        <taxon>Demospongiae</taxon>
        <taxon>Heteroscleromorpha</taxon>
        <taxon>Haplosclerida</taxon>
        <taxon>Niphatidae</taxon>
        <taxon>Amphimedon</taxon>
    </lineage>
</organism>
<sequence length="169" mass="19638">MIEGHHSVPNVRNGAANGATHKEKIMFSTKEDEEQVSHSLSELNKSFTNLEIEVRTAFDEKEASDPKLLINLTRWIERYMNWNDKLTNVSLNETFKIIQPYYDFIDCNLIVDLSEKFINGVTFGNEEKLNIVSELQNHKRKADTFRSSSTVAYLHKSLKEIYQEHTRSN</sequence>
<proteinExistence type="predicted"/>
<name>A0A1X7THQ4_AMPQE</name>
<accession>A0A1X7THQ4</accession>
<dbReference type="InParanoid" id="A0A1X7THQ4"/>
<dbReference type="EnsemblMetazoa" id="Aqu2.1.14265_001">
    <property type="protein sequence ID" value="Aqu2.1.14265_001"/>
    <property type="gene ID" value="Aqu2.1.14265"/>
</dbReference>
<evidence type="ECO:0000313" key="1">
    <source>
        <dbReference type="EnsemblMetazoa" id="Aqu2.1.14265_001"/>
    </source>
</evidence>
<dbReference type="OrthoDB" id="194358at2759"/>